<dbReference type="GO" id="GO:0004713">
    <property type="term" value="F:protein tyrosine kinase activity"/>
    <property type="evidence" value="ECO:0007669"/>
    <property type="project" value="TreeGrafter"/>
</dbReference>
<dbReference type="InterPro" id="IPR050155">
    <property type="entry name" value="HAD-like_hydrolase_sf"/>
</dbReference>
<proteinExistence type="predicted"/>
<evidence type="ECO:0000313" key="2">
    <source>
        <dbReference type="Proteomes" id="UP000184310"/>
    </source>
</evidence>
<dbReference type="Gene3D" id="1.10.150.240">
    <property type="entry name" value="Putative phosphatase, domain 2"/>
    <property type="match status" value="1"/>
</dbReference>
<dbReference type="EMBL" id="FQZB01000008">
    <property type="protein sequence ID" value="SHJ39734.1"/>
    <property type="molecule type" value="Genomic_DNA"/>
</dbReference>
<dbReference type="Pfam" id="PF13419">
    <property type="entry name" value="HAD_2"/>
    <property type="match status" value="1"/>
</dbReference>
<dbReference type="OrthoDB" id="9792518at2"/>
<dbReference type="STRING" id="1121302.SAMN02745163_01863"/>
<dbReference type="InterPro" id="IPR041492">
    <property type="entry name" value="HAD_2"/>
</dbReference>
<dbReference type="PANTHER" id="PTHR43434:SF20">
    <property type="entry name" value="5'-NUCLEOTIDASE"/>
    <property type="match status" value="1"/>
</dbReference>
<dbReference type="AlphaFoldDB" id="A0A1M6IZ51"/>
<dbReference type="GO" id="GO:0005829">
    <property type="term" value="C:cytosol"/>
    <property type="evidence" value="ECO:0007669"/>
    <property type="project" value="TreeGrafter"/>
</dbReference>
<evidence type="ECO:0000313" key="1">
    <source>
        <dbReference type="EMBL" id="SHJ39734.1"/>
    </source>
</evidence>
<keyword evidence="2" id="KW-1185">Reference proteome</keyword>
<dbReference type="SFLD" id="SFLDS00003">
    <property type="entry name" value="Haloacid_Dehalogenase"/>
    <property type="match status" value="1"/>
</dbReference>
<accession>A0A1M6IZ51</accession>
<dbReference type="Gene3D" id="3.40.50.1000">
    <property type="entry name" value="HAD superfamily/HAD-like"/>
    <property type="match status" value="1"/>
</dbReference>
<dbReference type="Proteomes" id="UP000184310">
    <property type="component" value="Unassembled WGS sequence"/>
</dbReference>
<organism evidence="1 2">
    <name type="scientific">Clostridium cavendishii DSM 21758</name>
    <dbReference type="NCBI Taxonomy" id="1121302"/>
    <lineage>
        <taxon>Bacteria</taxon>
        <taxon>Bacillati</taxon>
        <taxon>Bacillota</taxon>
        <taxon>Clostridia</taxon>
        <taxon>Eubacteriales</taxon>
        <taxon>Clostridiaceae</taxon>
        <taxon>Clostridium</taxon>
    </lineage>
</organism>
<dbReference type="InterPro" id="IPR023214">
    <property type="entry name" value="HAD_sf"/>
</dbReference>
<dbReference type="SUPFAM" id="SSF56784">
    <property type="entry name" value="HAD-like"/>
    <property type="match status" value="1"/>
</dbReference>
<reference evidence="1 2" key="1">
    <citation type="submission" date="2016-11" db="EMBL/GenBank/DDBJ databases">
        <authorList>
            <person name="Jaros S."/>
            <person name="Januszkiewicz K."/>
            <person name="Wedrychowicz H."/>
        </authorList>
    </citation>
    <scope>NUCLEOTIDE SEQUENCE [LARGE SCALE GENOMIC DNA]</scope>
    <source>
        <strain evidence="1 2">DSM 21758</strain>
    </source>
</reference>
<sequence>MVKNLLFDFDGTIVDTSEGIIKSINYAFNKLGLDIINNTDIKKVIGPPLEEMFEILLITKNKELIDKAIHYFRERYSKKGLYELKLYDGVEETLEYLYKVNINMFIVTSKPYEFTKTICENLNIQKFFKNISGSNLNGELKSKGDRIGETISNYNLNIKETLMIGDRQEDAFAAKQNNINTIGMLYGFGTKIDLENSKCKYFCKTFNELKIFFKNKS</sequence>
<dbReference type="PANTHER" id="PTHR43434">
    <property type="entry name" value="PHOSPHOGLYCOLATE PHOSPHATASE"/>
    <property type="match status" value="1"/>
</dbReference>
<gene>
    <name evidence="1" type="ORF">SAMN02745163_01863</name>
</gene>
<protein>
    <submittedName>
        <fullName evidence="1">Phosphoglycolate phosphatase</fullName>
    </submittedName>
</protein>
<name>A0A1M6IZ51_9CLOT</name>
<dbReference type="SFLD" id="SFLDG01129">
    <property type="entry name" value="C1.5:_HAD__Beta-PGM__Phosphata"/>
    <property type="match status" value="1"/>
</dbReference>
<dbReference type="InterPro" id="IPR036412">
    <property type="entry name" value="HAD-like_sf"/>
</dbReference>
<dbReference type="InterPro" id="IPR023198">
    <property type="entry name" value="PGP-like_dom2"/>
</dbReference>
<dbReference type="RefSeq" id="WP_072986403.1">
    <property type="nucleotide sequence ID" value="NZ_FQZB01000008.1"/>
</dbReference>